<dbReference type="InterPro" id="IPR011047">
    <property type="entry name" value="Quinoprotein_ADH-like_sf"/>
</dbReference>
<protein>
    <submittedName>
        <fullName evidence="9">Family with sequence similarity 234 member B</fullName>
    </submittedName>
</protein>
<comment type="similarity">
    <text evidence="5">Belongs to the FAM234 family.</text>
</comment>
<feature type="region of interest" description="Disordered" evidence="6">
    <location>
        <begin position="48"/>
        <end position="101"/>
    </location>
</feature>
<evidence type="ECO:0000256" key="3">
    <source>
        <dbReference type="ARBA" id="ARBA00022989"/>
    </source>
</evidence>
<dbReference type="InterPro" id="IPR055409">
    <property type="entry name" value="Beta-prop_FAM234A_B"/>
</dbReference>
<gene>
    <name evidence="9" type="primary">FAM234B</name>
</gene>
<evidence type="ECO:0000313" key="10">
    <source>
        <dbReference type="Proteomes" id="UP000694410"/>
    </source>
</evidence>
<reference evidence="9" key="2">
    <citation type="submission" date="2025-09" db="UniProtKB">
        <authorList>
            <consortium name="Ensembl"/>
        </authorList>
    </citation>
    <scope>IDENTIFICATION</scope>
</reference>
<evidence type="ECO:0000256" key="7">
    <source>
        <dbReference type="SAM" id="Phobius"/>
    </source>
</evidence>
<dbReference type="AlphaFoldDB" id="A0A8C0U7X1"/>
<keyword evidence="2 7" id="KW-0812">Transmembrane</keyword>
<dbReference type="PANTHER" id="PTHR21419">
    <property type="match status" value="1"/>
</dbReference>
<feature type="region of interest" description="Disordered" evidence="6">
    <location>
        <begin position="114"/>
        <end position="185"/>
    </location>
</feature>
<proteinExistence type="inferred from homology"/>
<evidence type="ECO:0000259" key="8">
    <source>
        <dbReference type="Pfam" id="PF23727"/>
    </source>
</evidence>
<dbReference type="Proteomes" id="UP000694410">
    <property type="component" value="Unplaced"/>
</dbReference>
<dbReference type="Gene3D" id="2.130.10.10">
    <property type="entry name" value="YVTN repeat-like/Quinoprotein amine dehydrogenase"/>
    <property type="match status" value="1"/>
</dbReference>
<dbReference type="PANTHER" id="PTHR21419:SF25">
    <property type="entry name" value="PROTEIN FAM234B"/>
    <property type="match status" value="1"/>
</dbReference>
<organism evidence="9 10">
    <name type="scientific">Cyanistes caeruleus</name>
    <name type="common">Eurasian blue tit</name>
    <name type="synonym">Parus caeruleus</name>
    <dbReference type="NCBI Taxonomy" id="156563"/>
    <lineage>
        <taxon>Eukaryota</taxon>
        <taxon>Metazoa</taxon>
        <taxon>Chordata</taxon>
        <taxon>Craniata</taxon>
        <taxon>Vertebrata</taxon>
        <taxon>Euteleostomi</taxon>
        <taxon>Archelosauria</taxon>
        <taxon>Archosauria</taxon>
        <taxon>Dinosauria</taxon>
        <taxon>Saurischia</taxon>
        <taxon>Theropoda</taxon>
        <taxon>Coelurosauria</taxon>
        <taxon>Aves</taxon>
        <taxon>Neognathae</taxon>
        <taxon>Neoaves</taxon>
        <taxon>Telluraves</taxon>
        <taxon>Australaves</taxon>
        <taxon>Passeriformes</taxon>
        <taxon>Paridae</taxon>
        <taxon>Cyanistes</taxon>
    </lineage>
</organism>
<keyword evidence="3 7" id="KW-1133">Transmembrane helix</keyword>
<keyword evidence="4 7" id="KW-0472">Membrane</keyword>
<dbReference type="SUPFAM" id="SSF50998">
    <property type="entry name" value="Quinoprotein alcohol dehydrogenase-like"/>
    <property type="match status" value="1"/>
</dbReference>
<dbReference type="Ensembl" id="ENSCCET00000007860.1">
    <property type="protein sequence ID" value="ENSCCEP00000004760.1"/>
    <property type="gene ID" value="ENSCCEG00000005221.1"/>
</dbReference>
<evidence type="ECO:0000256" key="5">
    <source>
        <dbReference type="ARBA" id="ARBA00025791"/>
    </source>
</evidence>
<sequence>MKAYIYSNSNSEGLALSVQTTPDNKPIFHLSVPTQPCRLQRSGLSSVTAHCHRPAPPCGSLSPRTMRDKEGLGSSRRGTTIPSRLRGGAGRGAARERTAVSSMATVLSRALKLPGKKSPDLGEYDPLTQADSDESEDDLVLNIQKNGGVKNGKSPPEEIQDPDSDVEVGMTKQHTSESAPEGYPAETAGSLEQKAAPSLMPYLRTAIFLLTVVISMILVLVCAFLIPCPPRDLHNTWNRNLGQGAGGVLSPLELCDVNGDGLPDILIVFTALMNASVMGVSRPSVTVVALSGMNGSTLWSIQLPEETRSVQCNGLSLGAAAGPVCLVTGTSKFLSLLSASTGKTIWTLNPIHLSSGILAAPAATLPDVDGDGIRDIVILALKETQPDVFFILVSGKNGTALGGPVKYSTNGEGKVIGPQVHITSRGAIYILFGFGNVQAVALRDIFTQARNRDNFPAMLQQEEPEWEKRRSVNLSELIDIYSGGVDFLQTVRTPDTNCSNLLITTKESLILLRGQDLERRWTLELQNISSQPVPGYFGADQTLDFMLQAQTGDGNKKVVVVDGKSGLPVWNQELPWQRQQLDALSVMTLDKKSVFLFWADETQPVLQSLQPGPRPERPGLHHLYLLHPVFPTVLLDLTNATDNVIASAVGINDLQKDAFHITVTTTATSEKQPGFLSVSKLGLKWAMMSQGRMVWLKDSSSPKISRGEVRRFLARMKFADFPQKEHHSEPQSPPLLPRRKQDVS</sequence>
<evidence type="ECO:0000256" key="2">
    <source>
        <dbReference type="ARBA" id="ARBA00022692"/>
    </source>
</evidence>
<evidence type="ECO:0000256" key="1">
    <source>
        <dbReference type="ARBA" id="ARBA00004167"/>
    </source>
</evidence>
<feature type="region of interest" description="Disordered" evidence="6">
    <location>
        <begin position="720"/>
        <end position="744"/>
    </location>
</feature>
<evidence type="ECO:0000313" key="9">
    <source>
        <dbReference type="Ensembl" id="ENSCCEP00000004760.1"/>
    </source>
</evidence>
<reference evidence="9" key="1">
    <citation type="submission" date="2025-08" db="UniProtKB">
        <authorList>
            <consortium name="Ensembl"/>
        </authorList>
    </citation>
    <scope>IDENTIFICATION</scope>
</reference>
<accession>A0A8C0U7X1</accession>
<name>A0A8C0U7X1_CYACU</name>
<dbReference type="GO" id="GO:0016020">
    <property type="term" value="C:membrane"/>
    <property type="evidence" value="ECO:0007669"/>
    <property type="project" value="UniProtKB-SubCell"/>
</dbReference>
<dbReference type="Pfam" id="PF23727">
    <property type="entry name" value="Beta-prop_FAM234A_B"/>
    <property type="match status" value="1"/>
</dbReference>
<dbReference type="InterPro" id="IPR045232">
    <property type="entry name" value="FAM234"/>
</dbReference>
<feature type="transmembrane region" description="Helical" evidence="7">
    <location>
        <begin position="206"/>
        <end position="226"/>
    </location>
</feature>
<feature type="domain" description="FAM234A/B beta-propeller" evidence="8">
    <location>
        <begin position="252"/>
        <end position="718"/>
    </location>
</feature>
<dbReference type="InterPro" id="IPR015943">
    <property type="entry name" value="WD40/YVTN_repeat-like_dom_sf"/>
</dbReference>
<keyword evidence="10" id="KW-1185">Reference proteome</keyword>
<comment type="subcellular location">
    <subcellularLocation>
        <location evidence="1">Membrane</location>
        <topology evidence="1">Single-pass membrane protein</topology>
    </subcellularLocation>
</comment>
<evidence type="ECO:0000256" key="6">
    <source>
        <dbReference type="SAM" id="MobiDB-lite"/>
    </source>
</evidence>
<evidence type="ECO:0000256" key="4">
    <source>
        <dbReference type="ARBA" id="ARBA00023136"/>
    </source>
</evidence>